<keyword evidence="1" id="KW-0472">Membrane</keyword>
<dbReference type="Proteomes" id="UP000777784">
    <property type="component" value="Unassembled WGS sequence"/>
</dbReference>
<gene>
    <name evidence="2" type="ORF">KJ970_09240</name>
</gene>
<feature type="transmembrane region" description="Helical" evidence="1">
    <location>
        <begin position="117"/>
        <end position="135"/>
    </location>
</feature>
<accession>A0A948W3H6</accession>
<sequence>MKILIPFLVFVGWVGLEIWLATKIVGWSVALTKGAVVWFITAGILLFGGFAEASKNPHFFRCKAIETLAWPALIEFYLNLYQFPLLMEILLQPILAVLTVVSVIASQDKKLHRAKGCAETLLAFAGLTFLAYVTVQTIRGWESLNKIGILFEFALPIGLTVGALPFIYFLAVYAAYEVAFVRMEFRTNIGHLRGARNRLVVLMGLGFRLREISKVSFYWLRQVAEAPSFREALYIIRRYRDDLRRIERQRAEEKQRLIDFAGVNGVDAEGQRLDRREFKATIDALLWVSTCMGGWYNRENRYRTDILDILQGSFDIHGLSDPPGIELLVSPNGQSWYAWRRTITGWCFAIGAAGPPPDEWRYDGAEPPDGFPGTERCWGASSLSIESNLNWHAV</sequence>
<keyword evidence="1" id="KW-0812">Transmembrane</keyword>
<feature type="transmembrane region" description="Helical" evidence="1">
    <location>
        <begin position="147"/>
        <end position="176"/>
    </location>
</feature>
<proteinExistence type="predicted"/>
<comment type="caution">
    <text evidence="2">The sequence shown here is derived from an EMBL/GenBank/DDBJ whole genome shotgun (WGS) entry which is preliminary data.</text>
</comment>
<evidence type="ECO:0000313" key="3">
    <source>
        <dbReference type="Proteomes" id="UP000777784"/>
    </source>
</evidence>
<evidence type="ECO:0000256" key="1">
    <source>
        <dbReference type="SAM" id="Phobius"/>
    </source>
</evidence>
<feature type="transmembrane region" description="Helical" evidence="1">
    <location>
        <begin position="89"/>
        <end position="105"/>
    </location>
</feature>
<feature type="transmembrane region" description="Helical" evidence="1">
    <location>
        <begin position="35"/>
        <end position="53"/>
    </location>
</feature>
<name>A0A948W3H6_UNCEI</name>
<dbReference type="AlphaFoldDB" id="A0A948W3H6"/>
<organism evidence="2 3">
    <name type="scientific">Eiseniibacteriota bacterium</name>
    <dbReference type="NCBI Taxonomy" id="2212470"/>
    <lineage>
        <taxon>Bacteria</taxon>
        <taxon>Candidatus Eiseniibacteriota</taxon>
    </lineage>
</organism>
<keyword evidence="1" id="KW-1133">Transmembrane helix</keyword>
<dbReference type="EMBL" id="JAHJDP010000042">
    <property type="protein sequence ID" value="MBU2691102.1"/>
    <property type="molecule type" value="Genomic_DNA"/>
</dbReference>
<evidence type="ECO:0000313" key="2">
    <source>
        <dbReference type="EMBL" id="MBU2691102.1"/>
    </source>
</evidence>
<reference evidence="2" key="1">
    <citation type="submission" date="2021-05" db="EMBL/GenBank/DDBJ databases">
        <title>Energy efficiency and biological interactions define the core microbiome of deep oligotrophic groundwater.</title>
        <authorList>
            <person name="Mehrshad M."/>
            <person name="Lopez-Fernandez M."/>
            <person name="Bell E."/>
            <person name="Bernier-Latmani R."/>
            <person name="Bertilsson S."/>
            <person name="Dopson M."/>
        </authorList>
    </citation>
    <scope>NUCLEOTIDE SEQUENCE</scope>
    <source>
        <strain evidence="2">Modern_marine.mb.64</strain>
    </source>
</reference>
<feature type="transmembrane region" description="Helical" evidence="1">
    <location>
        <begin position="7"/>
        <end position="29"/>
    </location>
</feature>
<protein>
    <submittedName>
        <fullName evidence="2">Uncharacterized protein</fullName>
    </submittedName>
</protein>